<dbReference type="Proteomes" id="UP001499959">
    <property type="component" value="Unassembled WGS sequence"/>
</dbReference>
<feature type="transmembrane region" description="Helical" evidence="1">
    <location>
        <begin position="48"/>
        <end position="70"/>
    </location>
</feature>
<sequence length="111" mass="11624">MFRFLTFCLKLSIYTGALLTVISGAAIGPEIMTELGFPDVLEGVAYGLGAVIGIFSASILFGMPIVLLNINANLAQAVDLLKTMQPGKSPGIIEAVAPVFVDHALDALESE</sequence>
<gene>
    <name evidence="2" type="ORF">GCM10023307_17870</name>
</gene>
<protein>
    <recommendedName>
        <fullName evidence="4">MotA/TolQ/ExbB proton channel domain-containing protein</fullName>
    </recommendedName>
</protein>
<keyword evidence="1" id="KW-1133">Transmembrane helix</keyword>
<evidence type="ECO:0000313" key="3">
    <source>
        <dbReference type="Proteomes" id="UP001499959"/>
    </source>
</evidence>
<keyword evidence="1" id="KW-0812">Transmembrane</keyword>
<proteinExistence type="predicted"/>
<name>A0ABP9BAQ0_9GAMM</name>
<accession>A0ABP9BAQ0</accession>
<keyword evidence="3" id="KW-1185">Reference proteome</keyword>
<dbReference type="EMBL" id="BAABJE010000007">
    <property type="protein sequence ID" value="GAA4792808.1"/>
    <property type="molecule type" value="Genomic_DNA"/>
</dbReference>
<comment type="caution">
    <text evidence="2">The sequence shown here is derived from an EMBL/GenBank/DDBJ whole genome shotgun (WGS) entry which is preliminary data.</text>
</comment>
<organism evidence="2 3">
    <name type="scientific">Lysobacter hankyongensis</name>
    <dbReference type="NCBI Taxonomy" id="1176535"/>
    <lineage>
        <taxon>Bacteria</taxon>
        <taxon>Pseudomonadati</taxon>
        <taxon>Pseudomonadota</taxon>
        <taxon>Gammaproteobacteria</taxon>
        <taxon>Lysobacterales</taxon>
        <taxon>Lysobacteraceae</taxon>
        <taxon>Lysobacter</taxon>
    </lineage>
</organism>
<keyword evidence="1" id="KW-0472">Membrane</keyword>
<dbReference type="RefSeq" id="WP_345302970.1">
    <property type="nucleotide sequence ID" value="NZ_BAABJE010000007.1"/>
</dbReference>
<evidence type="ECO:0000256" key="1">
    <source>
        <dbReference type="SAM" id="Phobius"/>
    </source>
</evidence>
<reference evidence="3" key="1">
    <citation type="journal article" date="2019" name="Int. J. Syst. Evol. Microbiol.">
        <title>The Global Catalogue of Microorganisms (GCM) 10K type strain sequencing project: providing services to taxonomists for standard genome sequencing and annotation.</title>
        <authorList>
            <consortium name="The Broad Institute Genomics Platform"/>
            <consortium name="The Broad Institute Genome Sequencing Center for Infectious Disease"/>
            <person name="Wu L."/>
            <person name="Ma J."/>
        </authorList>
    </citation>
    <scope>NUCLEOTIDE SEQUENCE [LARGE SCALE GENOMIC DNA]</scope>
    <source>
        <strain evidence="3">JCM 18204</strain>
    </source>
</reference>
<evidence type="ECO:0008006" key="4">
    <source>
        <dbReference type="Google" id="ProtNLM"/>
    </source>
</evidence>
<evidence type="ECO:0000313" key="2">
    <source>
        <dbReference type="EMBL" id="GAA4792808.1"/>
    </source>
</evidence>